<dbReference type="AlphaFoldDB" id="A0A5J4RM84"/>
<organism evidence="1">
    <name type="scientific">termite gut metagenome</name>
    <dbReference type="NCBI Taxonomy" id="433724"/>
    <lineage>
        <taxon>unclassified sequences</taxon>
        <taxon>metagenomes</taxon>
        <taxon>organismal metagenomes</taxon>
    </lineage>
</organism>
<protein>
    <submittedName>
        <fullName evidence="1">Uncharacterized protein</fullName>
    </submittedName>
</protein>
<dbReference type="EMBL" id="SNRY01000964">
    <property type="protein sequence ID" value="KAA6334749.1"/>
    <property type="molecule type" value="Genomic_DNA"/>
</dbReference>
<accession>A0A5J4RM84</accession>
<proteinExistence type="predicted"/>
<evidence type="ECO:0000313" key="1">
    <source>
        <dbReference type="EMBL" id="KAA6334749.1"/>
    </source>
</evidence>
<gene>
    <name evidence="1" type="ORF">EZS27_016955</name>
</gene>
<comment type="caution">
    <text evidence="1">The sequence shown here is derived from an EMBL/GenBank/DDBJ whole genome shotgun (WGS) entry which is preliminary data.</text>
</comment>
<reference evidence="1" key="1">
    <citation type="submission" date="2019-03" db="EMBL/GenBank/DDBJ databases">
        <title>Single cell metagenomics reveals metabolic interactions within the superorganism composed of flagellate Streblomastix strix and complex community of Bacteroidetes bacteria on its surface.</title>
        <authorList>
            <person name="Treitli S.C."/>
            <person name="Kolisko M."/>
            <person name="Husnik F."/>
            <person name="Keeling P."/>
            <person name="Hampl V."/>
        </authorList>
    </citation>
    <scope>NUCLEOTIDE SEQUENCE</scope>
    <source>
        <strain evidence="1">STM</strain>
    </source>
</reference>
<sequence>MKEIKEKIKEIKDYFTQKLINGEFEVVEVKSSGYVYCVMIDSKYKFWIWSYITTKQCIELENMNFMDLGDFMDEQKEQISKHIKDHCTRIDKYLKEKRVSDLQKEITSIQSELKVLQFV</sequence>
<name>A0A5J4RM84_9ZZZZ</name>